<dbReference type="Pfam" id="PF00651">
    <property type="entry name" value="BTB"/>
    <property type="match status" value="1"/>
</dbReference>
<evidence type="ECO:0000256" key="1">
    <source>
        <dbReference type="ARBA" id="ARBA00002668"/>
    </source>
</evidence>
<dbReference type="PROSITE" id="PS50097">
    <property type="entry name" value="BTB"/>
    <property type="match status" value="1"/>
</dbReference>
<dbReference type="AlphaFoldDB" id="A0AAD4XXI2"/>
<evidence type="ECO:0000259" key="5">
    <source>
        <dbReference type="PROSITE" id="PS50144"/>
    </source>
</evidence>
<evidence type="ECO:0000256" key="3">
    <source>
        <dbReference type="ARBA" id="ARBA00010846"/>
    </source>
</evidence>
<dbReference type="InterPro" id="IPR000210">
    <property type="entry name" value="BTB/POZ_dom"/>
</dbReference>
<dbReference type="InterPro" id="IPR002083">
    <property type="entry name" value="MATH/TRAF_dom"/>
</dbReference>
<gene>
    <name evidence="6" type="ORF">MKW98_027372</name>
</gene>
<evidence type="ECO:0000259" key="4">
    <source>
        <dbReference type="PROSITE" id="PS50097"/>
    </source>
</evidence>
<dbReference type="SUPFAM" id="SSF54695">
    <property type="entry name" value="POZ domain"/>
    <property type="match status" value="1"/>
</dbReference>
<evidence type="ECO:0000313" key="7">
    <source>
        <dbReference type="Proteomes" id="UP001202328"/>
    </source>
</evidence>
<comment type="similarity">
    <text evidence="3">Belongs to the Tdpoz family.</text>
</comment>
<reference evidence="6" key="1">
    <citation type="submission" date="2022-04" db="EMBL/GenBank/DDBJ databases">
        <title>A functionally conserved STORR gene fusion in Papaver species that diverged 16.8 million years ago.</title>
        <authorList>
            <person name="Catania T."/>
        </authorList>
    </citation>
    <scope>NUCLEOTIDE SEQUENCE</scope>
    <source>
        <strain evidence="6">S-188037</strain>
    </source>
</reference>
<comment type="caution">
    <text evidence="6">The sequence shown here is derived from an EMBL/GenBank/DDBJ whole genome shotgun (WGS) entry which is preliminary data.</text>
</comment>
<dbReference type="Proteomes" id="UP001202328">
    <property type="component" value="Unassembled WGS sequence"/>
</dbReference>
<dbReference type="Gene3D" id="1.25.40.420">
    <property type="match status" value="1"/>
</dbReference>
<dbReference type="SUPFAM" id="SSF49599">
    <property type="entry name" value="TRAF domain-like"/>
    <property type="match status" value="1"/>
</dbReference>
<dbReference type="Gene3D" id="3.30.710.10">
    <property type="entry name" value="Potassium Channel Kv1.1, Chain A"/>
    <property type="match status" value="1"/>
</dbReference>
<sequence length="351" mass="39008">MSSTRWITETVEGSHEFNIEGYSLAKGSQGVGYSMTSGKFSVCGLDWVIRVYLGGYTQTCKDYISVFVKLVSLTEVRAAYEFKLLDKTGKGEHGAHYTATSPRMFNTTENSWGFQEFMKRSELETSSYLKGDCVTIHCTVRVVQTRVEEGKHYVIPIPPSNMGQNFKGLLESEFGSDITIQVGNESFKAHKSILAARSPVFKAMFFGVVGNPNMETVSIKEVDPFVFKAMLLFLYSDEFPETRELSNSDSPCTSTSILHHLLAAADRYDLARLKLMCEEKLCEKITADTVATTLALADQHQCLQLKTVCLNFAAKPKNLGEVMKSDGYAYLEKSCPSLLTDLLKISAAVDK</sequence>
<dbReference type="InterPro" id="IPR056423">
    <property type="entry name" value="BACK_BPM_SPOP"/>
</dbReference>
<dbReference type="InterPro" id="IPR011333">
    <property type="entry name" value="SKP1/BTB/POZ_sf"/>
</dbReference>
<dbReference type="GO" id="GO:0016567">
    <property type="term" value="P:protein ubiquitination"/>
    <property type="evidence" value="ECO:0007669"/>
    <property type="project" value="InterPro"/>
</dbReference>
<keyword evidence="7" id="KW-1185">Reference proteome</keyword>
<comment type="function">
    <text evidence="1">May act as a substrate-specific adapter of an E3 ubiquitin-protein ligase complex (CUL3-RBX1-BTB) which mediates the ubiquitination and subsequent proteasomal degradation of target proteins.</text>
</comment>
<evidence type="ECO:0000256" key="2">
    <source>
        <dbReference type="ARBA" id="ARBA00004906"/>
    </source>
</evidence>
<dbReference type="Gene3D" id="2.60.210.10">
    <property type="entry name" value="Apoptosis, Tumor Necrosis Factor Receptor Associated Protein 2, Chain A"/>
    <property type="match status" value="1"/>
</dbReference>
<evidence type="ECO:0000313" key="6">
    <source>
        <dbReference type="EMBL" id="KAI3956058.1"/>
    </source>
</evidence>
<dbReference type="FunFam" id="3.30.710.10:FF:000136">
    <property type="entry name" value="BTB-POZ and math domain 1"/>
    <property type="match status" value="1"/>
</dbReference>
<feature type="domain" description="MATH" evidence="5">
    <location>
        <begin position="12"/>
        <end position="140"/>
    </location>
</feature>
<dbReference type="PANTHER" id="PTHR26379:SF293">
    <property type="entry name" value="BTB_POZ AND MATH DOMAIN-CONTAINING PROTEIN 3"/>
    <property type="match status" value="1"/>
</dbReference>
<dbReference type="CDD" id="cd00121">
    <property type="entry name" value="MATH"/>
    <property type="match status" value="1"/>
</dbReference>
<organism evidence="6 7">
    <name type="scientific">Papaver atlanticum</name>
    <dbReference type="NCBI Taxonomy" id="357466"/>
    <lineage>
        <taxon>Eukaryota</taxon>
        <taxon>Viridiplantae</taxon>
        <taxon>Streptophyta</taxon>
        <taxon>Embryophyta</taxon>
        <taxon>Tracheophyta</taxon>
        <taxon>Spermatophyta</taxon>
        <taxon>Magnoliopsida</taxon>
        <taxon>Ranunculales</taxon>
        <taxon>Papaveraceae</taxon>
        <taxon>Papaveroideae</taxon>
        <taxon>Papaver</taxon>
    </lineage>
</organism>
<dbReference type="Pfam" id="PF22486">
    <property type="entry name" value="MATH_2"/>
    <property type="match status" value="1"/>
</dbReference>
<dbReference type="Pfam" id="PF24570">
    <property type="entry name" value="BACK_BPM_SPOP"/>
    <property type="match status" value="1"/>
</dbReference>
<proteinExistence type="inferred from homology"/>
<dbReference type="GO" id="GO:0071472">
    <property type="term" value="P:cellular response to salt stress"/>
    <property type="evidence" value="ECO:0007669"/>
    <property type="project" value="UniProtKB-ARBA"/>
</dbReference>
<name>A0AAD4XXI2_9MAGN</name>
<evidence type="ECO:0008006" key="8">
    <source>
        <dbReference type="Google" id="ProtNLM"/>
    </source>
</evidence>
<dbReference type="PROSITE" id="PS50144">
    <property type="entry name" value="MATH"/>
    <property type="match status" value="1"/>
</dbReference>
<feature type="domain" description="BTB" evidence="4">
    <location>
        <begin position="176"/>
        <end position="243"/>
    </location>
</feature>
<accession>A0AAD4XXI2</accession>
<dbReference type="InterPro" id="IPR045005">
    <property type="entry name" value="BPM1-6"/>
</dbReference>
<dbReference type="EMBL" id="JAJJMB010001710">
    <property type="protein sequence ID" value="KAI3956058.1"/>
    <property type="molecule type" value="Genomic_DNA"/>
</dbReference>
<dbReference type="CDD" id="cd18280">
    <property type="entry name" value="BTB_POZ_BPM_plant"/>
    <property type="match status" value="1"/>
</dbReference>
<dbReference type="SMART" id="SM00225">
    <property type="entry name" value="BTB"/>
    <property type="match status" value="1"/>
</dbReference>
<comment type="pathway">
    <text evidence="2">Protein modification; protein ubiquitination.</text>
</comment>
<dbReference type="InterPro" id="IPR008974">
    <property type="entry name" value="TRAF-like"/>
</dbReference>
<dbReference type="PANTHER" id="PTHR26379">
    <property type="entry name" value="BTB/POZ AND MATH DOMAIN-CONTAINING PROTEIN 1"/>
    <property type="match status" value="1"/>
</dbReference>
<protein>
    <recommendedName>
        <fullName evidence="8">Speckle-type POZ protein</fullName>
    </recommendedName>
</protein>